<dbReference type="AlphaFoldDB" id="A0A840MYY3"/>
<evidence type="ECO:0000256" key="1">
    <source>
        <dbReference type="SAM" id="MobiDB-lite"/>
    </source>
</evidence>
<dbReference type="InterPro" id="IPR009061">
    <property type="entry name" value="DNA-bd_dom_put_sf"/>
</dbReference>
<keyword evidence="2" id="KW-0238">DNA-binding</keyword>
<dbReference type="GO" id="GO:0003677">
    <property type="term" value="F:DNA binding"/>
    <property type="evidence" value="ECO:0007669"/>
    <property type="project" value="UniProtKB-KW"/>
</dbReference>
<gene>
    <name evidence="2" type="ORF">HNQ36_003056</name>
</gene>
<proteinExistence type="predicted"/>
<accession>A0A840MYY3</accession>
<evidence type="ECO:0000313" key="2">
    <source>
        <dbReference type="EMBL" id="MBB5053065.1"/>
    </source>
</evidence>
<dbReference type="RefSeq" id="WP_184086376.1">
    <property type="nucleotide sequence ID" value="NZ_JACHIJ010000004.1"/>
</dbReference>
<dbReference type="SUPFAM" id="SSF46955">
    <property type="entry name" value="Putative DNA-binding domain"/>
    <property type="match status" value="1"/>
</dbReference>
<organism evidence="2 3">
    <name type="scientific">Afipia massiliensis</name>
    <dbReference type="NCBI Taxonomy" id="211460"/>
    <lineage>
        <taxon>Bacteria</taxon>
        <taxon>Pseudomonadati</taxon>
        <taxon>Pseudomonadota</taxon>
        <taxon>Alphaproteobacteria</taxon>
        <taxon>Hyphomicrobiales</taxon>
        <taxon>Nitrobacteraceae</taxon>
        <taxon>Afipia</taxon>
    </lineage>
</organism>
<dbReference type="EMBL" id="JACHIJ010000004">
    <property type="protein sequence ID" value="MBB5053065.1"/>
    <property type="molecule type" value="Genomic_DNA"/>
</dbReference>
<name>A0A840MYY3_9BRAD</name>
<protein>
    <submittedName>
        <fullName evidence="2">Putative DNA-binding transcriptional regulator AlpA</fullName>
    </submittedName>
</protein>
<sequence>MTDETPPRLLTQKAAAAYLGVSTPTFVKWVMAGIIPNSVGSTRKWDKKAIDLALDKISGLDEPKEKQDSYREWKLRQDARRARHSKSD</sequence>
<dbReference type="Proteomes" id="UP000521227">
    <property type="component" value="Unassembled WGS sequence"/>
</dbReference>
<evidence type="ECO:0000313" key="3">
    <source>
        <dbReference type="Proteomes" id="UP000521227"/>
    </source>
</evidence>
<reference evidence="2 3" key="1">
    <citation type="submission" date="2020-08" db="EMBL/GenBank/DDBJ databases">
        <title>Genomic Encyclopedia of Type Strains, Phase IV (KMG-IV): sequencing the most valuable type-strain genomes for metagenomic binning, comparative biology and taxonomic classification.</title>
        <authorList>
            <person name="Goeker M."/>
        </authorList>
    </citation>
    <scope>NUCLEOTIDE SEQUENCE [LARGE SCALE GENOMIC DNA]</scope>
    <source>
        <strain evidence="2 3">DSM 17498</strain>
    </source>
</reference>
<comment type="caution">
    <text evidence="2">The sequence shown here is derived from an EMBL/GenBank/DDBJ whole genome shotgun (WGS) entry which is preliminary data.</text>
</comment>
<feature type="region of interest" description="Disordered" evidence="1">
    <location>
        <begin position="61"/>
        <end position="88"/>
    </location>
</feature>